<reference evidence="2 3" key="1">
    <citation type="journal article" date="2021" name="Elife">
        <title>Chloroplast acquisition without the gene transfer in kleptoplastic sea slugs, Plakobranchus ocellatus.</title>
        <authorList>
            <person name="Maeda T."/>
            <person name="Takahashi S."/>
            <person name="Yoshida T."/>
            <person name="Shimamura S."/>
            <person name="Takaki Y."/>
            <person name="Nagai Y."/>
            <person name="Toyoda A."/>
            <person name="Suzuki Y."/>
            <person name="Arimoto A."/>
            <person name="Ishii H."/>
            <person name="Satoh N."/>
            <person name="Nishiyama T."/>
            <person name="Hasebe M."/>
            <person name="Maruyama T."/>
            <person name="Minagawa J."/>
            <person name="Obokata J."/>
            <person name="Shigenobu S."/>
        </authorList>
    </citation>
    <scope>NUCLEOTIDE SEQUENCE [LARGE SCALE GENOMIC DNA]</scope>
</reference>
<organism evidence="2 3">
    <name type="scientific">Elysia marginata</name>
    <dbReference type="NCBI Taxonomy" id="1093978"/>
    <lineage>
        <taxon>Eukaryota</taxon>
        <taxon>Metazoa</taxon>
        <taxon>Spiralia</taxon>
        <taxon>Lophotrochozoa</taxon>
        <taxon>Mollusca</taxon>
        <taxon>Gastropoda</taxon>
        <taxon>Heterobranchia</taxon>
        <taxon>Euthyneura</taxon>
        <taxon>Panpulmonata</taxon>
        <taxon>Sacoglossa</taxon>
        <taxon>Placobranchoidea</taxon>
        <taxon>Plakobranchidae</taxon>
        <taxon>Elysia</taxon>
    </lineage>
</organism>
<accession>A0AAV4HFC3</accession>
<evidence type="ECO:0000313" key="3">
    <source>
        <dbReference type="Proteomes" id="UP000762676"/>
    </source>
</evidence>
<keyword evidence="1" id="KW-0472">Membrane</keyword>
<evidence type="ECO:0000313" key="2">
    <source>
        <dbReference type="EMBL" id="GFR96551.1"/>
    </source>
</evidence>
<gene>
    <name evidence="2" type="ORF">ElyMa_000972200</name>
</gene>
<evidence type="ECO:0000256" key="1">
    <source>
        <dbReference type="SAM" id="Phobius"/>
    </source>
</evidence>
<sequence length="68" mass="7351">MRSDSSKTSIGCSEISHSISLYHDGVVVVVVVVVEVEVVLVVVVVVVVVVEVTPLIMIFTDLVTYLYS</sequence>
<dbReference type="AlphaFoldDB" id="A0AAV4HFC3"/>
<protein>
    <submittedName>
        <fullName evidence="2">Uncharacterized protein</fullName>
    </submittedName>
</protein>
<comment type="caution">
    <text evidence="2">The sequence shown here is derived from an EMBL/GenBank/DDBJ whole genome shotgun (WGS) entry which is preliminary data.</text>
</comment>
<dbReference type="EMBL" id="BMAT01001967">
    <property type="protein sequence ID" value="GFR96551.1"/>
    <property type="molecule type" value="Genomic_DNA"/>
</dbReference>
<proteinExistence type="predicted"/>
<keyword evidence="1" id="KW-1133">Transmembrane helix</keyword>
<feature type="transmembrane region" description="Helical" evidence="1">
    <location>
        <begin position="26"/>
        <end position="50"/>
    </location>
</feature>
<keyword evidence="1" id="KW-0812">Transmembrane</keyword>
<dbReference type="Proteomes" id="UP000762676">
    <property type="component" value="Unassembled WGS sequence"/>
</dbReference>
<name>A0AAV4HFC3_9GAST</name>
<keyword evidence="3" id="KW-1185">Reference proteome</keyword>